<keyword evidence="9 12" id="KW-0472">Membrane</keyword>
<dbReference type="GO" id="GO:0008250">
    <property type="term" value="C:oligosaccharyltransferase complex"/>
    <property type="evidence" value="ECO:0007669"/>
    <property type="project" value="InterPro"/>
</dbReference>
<dbReference type="InterPro" id="IPR055374">
    <property type="entry name" value="Ribophorin_II_3rd"/>
</dbReference>
<keyword evidence="8 12" id="KW-1133">Transmembrane helix</keyword>
<dbReference type="UniPathway" id="UPA00378"/>
<dbReference type="Pfam" id="PF23860">
    <property type="entry name" value="Ribophorin_II_3rd"/>
    <property type="match status" value="1"/>
</dbReference>
<dbReference type="OrthoDB" id="432292at2759"/>
<comment type="similarity">
    <text evidence="4">Belongs to the SWP1 family.</text>
</comment>
<evidence type="ECO:0000256" key="12">
    <source>
        <dbReference type="SAM" id="Phobius"/>
    </source>
</evidence>
<dbReference type="PANTHER" id="PTHR12640">
    <property type="entry name" value="RIBOPHORIN II"/>
    <property type="match status" value="1"/>
</dbReference>
<feature type="transmembrane region" description="Helical" evidence="12">
    <location>
        <begin position="217"/>
        <end position="236"/>
    </location>
</feature>
<feature type="signal peptide" evidence="13">
    <location>
        <begin position="1"/>
        <end position="16"/>
    </location>
</feature>
<evidence type="ECO:0000259" key="14">
    <source>
        <dbReference type="Pfam" id="PF23860"/>
    </source>
</evidence>
<dbReference type="GO" id="GO:0006487">
    <property type="term" value="P:protein N-linked glycosylation"/>
    <property type="evidence" value="ECO:0007669"/>
    <property type="project" value="TreeGrafter"/>
</dbReference>
<evidence type="ECO:0000259" key="15">
    <source>
        <dbReference type="Pfam" id="PF25147"/>
    </source>
</evidence>
<keyword evidence="7" id="KW-0256">Endoplasmic reticulum</keyword>
<keyword evidence="5 12" id="KW-0812">Transmembrane</keyword>
<evidence type="ECO:0000256" key="8">
    <source>
        <dbReference type="ARBA" id="ARBA00022989"/>
    </source>
</evidence>
<accession>A0A1B7NCR4</accession>
<dbReference type="InParanoid" id="A0A1B7NCR4"/>
<feature type="domain" description="Ribophorin II C-terminal" evidence="15">
    <location>
        <begin position="172"/>
        <end position="269"/>
    </location>
</feature>
<dbReference type="Pfam" id="PF25147">
    <property type="entry name" value="Ribophorin_II_C"/>
    <property type="match status" value="1"/>
</dbReference>
<evidence type="ECO:0000256" key="10">
    <source>
        <dbReference type="ARBA" id="ARBA00030078"/>
    </source>
</evidence>
<dbReference type="InterPro" id="IPR008814">
    <property type="entry name" value="Swp1"/>
</dbReference>
<dbReference type="EMBL" id="KV448153">
    <property type="protein sequence ID" value="OAX42599.1"/>
    <property type="molecule type" value="Genomic_DNA"/>
</dbReference>
<sequence length="273" mass="29971">MILRLSWLLLAATVRAASLSLQSPRFTISASDATQLRSDTLSLTKKPEPLTLGATDTLKLTFQITDNDEGKGVQPHQTFLRFYDKVSGEEGIQPVRVTPGGKAKFELNMARPPTSIPPTTQNPLEVSLILGSFVHAPAKYDLFDIYLPASQTPAEHPDEASFHVLPTIEHTFRPEQKLPPQFISAVFAAAVLSPWVVLIGLWGKVGVRVPHLFSPSIVPFTVLLGGFEVLLVWYWVDLKLGQVLLYGGMLAIPTVFAGKQALYTTGEWRAGQK</sequence>
<gene>
    <name evidence="16" type="ORF">K503DRAFT_847668</name>
</gene>
<evidence type="ECO:0000313" key="17">
    <source>
        <dbReference type="Proteomes" id="UP000092154"/>
    </source>
</evidence>
<keyword evidence="6 13" id="KW-0732">Signal</keyword>
<comment type="pathway">
    <text evidence="3">Protein modification; protein glycosylation.</text>
</comment>
<dbReference type="AlphaFoldDB" id="A0A1B7NCR4"/>
<evidence type="ECO:0000256" key="2">
    <source>
        <dbReference type="ARBA" id="ARBA00004477"/>
    </source>
</evidence>
<evidence type="ECO:0000256" key="9">
    <source>
        <dbReference type="ARBA" id="ARBA00023136"/>
    </source>
</evidence>
<evidence type="ECO:0000256" key="3">
    <source>
        <dbReference type="ARBA" id="ARBA00004922"/>
    </source>
</evidence>
<evidence type="ECO:0000256" key="13">
    <source>
        <dbReference type="SAM" id="SignalP"/>
    </source>
</evidence>
<dbReference type="Proteomes" id="UP000092154">
    <property type="component" value="Unassembled WGS sequence"/>
</dbReference>
<comment type="function">
    <text evidence="1">Subunit of the oligosaccharyl transferase (OST) complex that catalyzes the initial transfer of a defined glycan (Glc(3)Man(9)GlcNAc(2) in eukaryotes) from the lipid carrier dolichol-pyrophosphate to an asparagine residue within an Asn-X-Ser/Thr consensus motif in nascent polypeptide chains, the first step in protein N-glycosylation. N-glycosylation occurs cotranslationally and the complex associates with the Sec61 complex at the channel-forming translocon complex that mediates protein translocation across the endoplasmic reticulum (ER). All subunits are required for a maximal enzyme activity.</text>
</comment>
<keyword evidence="17" id="KW-1185">Reference proteome</keyword>
<dbReference type="PANTHER" id="PTHR12640:SF0">
    <property type="entry name" value="DOLICHYL-DIPHOSPHOOLIGOSACCHARIDE--PROTEIN GLYCOSYLTRANSFERASE SUBUNIT 2"/>
    <property type="match status" value="1"/>
</dbReference>
<evidence type="ECO:0000256" key="5">
    <source>
        <dbReference type="ARBA" id="ARBA00022692"/>
    </source>
</evidence>
<dbReference type="InterPro" id="IPR056790">
    <property type="entry name" value="Ribophorin_II_C"/>
</dbReference>
<feature type="domain" description="Ribophorin II third" evidence="14">
    <location>
        <begin position="36"/>
        <end position="110"/>
    </location>
</feature>
<evidence type="ECO:0000256" key="6">
    <source>
        <dbReference type="ARBA" id="ARBA00022729"/>
    </source>
</evidence>
<dbReference type="STRING" id="1314800.A0A1B7NCR4"/>
<feature type="transmembrane region" description="Helical" evidence="12">
    <location>
        <begin position="242"/>
        <end position="263"/>
    </location>
</feature>
<evidence type="ECO:0000256" key="7">
    <source>
        <dbReference type="ARBA" id="ARBA00022824"/>
    </source>
</evidence>
<protein>
    <recommendedName>
        <fullName evidence="11">Ribophorin II</fullName>
    </recommendedName>
    <alternativeName>
        <fullName evidence="10">Ribophorin-2</fullName>
    </alternativeName>
</protein>
<comment type="subcellular location">
    <subcellularLocation>
        <location evidence="2">Endoplasmic reticulum membrane</location>
        <topology evidence="2">Multi-pass membrane protein</topology>
    </subcellularLocation>
</comment>
<evidence type="ECO:0000256" key="11">
    <source>
        <dbReference type="ARBA" id="ARBA00032139"/>
    </source>
</evidence>
<proteinExistence type="inferred from homology"/>
<name>A0A1B7NCR4_9AGAM</name>
<reference evidence="16 17" key="1">
    <citation type="submission" date="2016-06" db="EMBL/GenBank/DDBJ databases">
        <title>Comparative genomics of the ectomycorrhizal sister species Rhizopogon vinicolor and Rhizopogon vesiculosus (Basidiomycota: Boletales) reveals a divergence of the mating type B locus.</title>
        <authorList>
            <consortium name="DOE Joint Genome Institute"/>
            <person name="Mujic A.B."/>
            <person name="Kuo A."/>
            <person name="Tritt A."/>
            <person name="Lipzen A."/>
            <person name="Chen C."/>
            <person name="Johnson J."/>
            <person name="Sharma A."/>
            <person name="Barry K."/>
            <person name="Grigoriev I.V."/>
            <person name="Spatafora J.W."/>
        </authorList>
    </citation>
    <scope>NUCLEOTIDE SEQUENCE [LARGE SCALE GENOMIC DNA]</scope>
    <source>
        <strain evidence="16 17">AM-OR11-026</strain>
    </source>
</reference>
<evidence type="ECO:0000313" key="16">
    <source>
        <dbReference type="EMBL" id="OAX42599.1"/>
    </source>
</evidence>
<evidence type="ECO:0000256" key="1">
    <source>
        <dbReference type="ARBA" id="ARBA00002791"/>
    </source>
</evidence>
<organism evidence="16 17">
    <name type="scientific">Rhizopogon vinicolor AM-OR11-026</name>
    <dbReference type="NCBI Taxonomy" id="1314800"/>
    <lineage>
        <taxon>Eukaryota</taxon>
        <taxon>Fungi</taxon>
        <taxon>Dikarya</taxon>
        <taxon>Basidiomycota</taxon>
        <taxon>Agaricomycotina</taxon>
        <taxon>Agaricomycetes</taxon>
        <taxon>Agaricomycetidae</taxon>
        <taxon>Boletales</taxon>
        <taxon>Suillineae</taxon>
        <taxon>Rhizopogonaceae</taxon>
        <taxon>Rhizopogon</taxon>
    </lineage>
</organism>
<feature type="chain" id="PRO_5044229147" description="Ribophorin II" evidence="13">
    <location>
        <begin position="17"/>
        <end position="273"/>
    </location>
</feature>
<evidence type="ECO:0000256" key="4">
    <source>
        <dbReference type="ARBA" id="ARBA00009038"/>
    </source>
</evidence>
<feature type="transmembrane region" description="Helical" evidence="12">
    <location>
        <begin position="182"/>
        <end position="205"/>
    </location>
</feature>